<evidence type="ECO:0000256" key="1">
    <source>
        <dbReference type="SAM" id="MobiDB-lite"/>
    </source>
</evidence>
<evidence type="ECO:0000313" key="3">
    <source>
        <dbReference type="Proteomes" id="UP000019335"/>
    </source>
</evidence>
<organism evidence="2 3">
    <name type="scientific">Nannochloropsis gaditana</name>
    <dbReference type="NCBI Taxonomy" id="72520"/>
    <lineage>
        <taxon>Eukaryota</taxon>
        <taxon>Sar</taxon>
        <taxon>Stramenopiles</taxon>
        <taxon>Ochrophyta</taxon>
        <taxon>Eustigmatophyceae</taxon>
        <taxon>Eustigmatales</taxon>
        <taxon>Monodopsidaceae</taxon>
        <taxon>Nannochloropsis</taxon>
    </lineage>
</organism>
<accession>W7SZY1</accession>
<proteinExistence type="predicted"/>
<evidence type="ECO:0000313" key="2">
    <source>
        <dbReference type="EMBL" id="EWM20410.1"/>
    </source>
</evidence>
<protein>
    <submittedName>
        <fullName evidence="2">Uncharacterized protein</fullName>
    </submittedName>
</protein>
<gene>
    <name evidence="2" type="ORF">Naga_101362g1</name>
</gene>
<dbReference type="EMBL" id="AZIL01003112">
    <property type="protein sequence ID" value="EWM20410.1"/>
    <property type="molecule type" value="Genomic_DNA"/>
</dbReference>
<feature type="region of interest" description="Disordered" evidence="1">
    <location>
        <begin position="18"/>
        <end position="67"/>
    </location>
</feature>
<name>W7SZY1_9STRA</name>
<sequence length="67" mass="7359">MRPERASSRPYKALLSQAIHPGMPPPALTGMPIRTSSNSQVTRSTRDPQALTRPDMGRGIQATCRRT</sequence>
<keyword evidence="3" id="KW-1185">Reference proteome</keyword>
<dbReference type="Proteomes" id="UP000019335">
    <property type="component" value="Unassembled WGS sequence"/>
</dbReference>
<comment type="caution">
    <text evidence="2">The sequence shown here is derived from an EMBL/GenBank/DDBJ whole genome shotgun (WGS) entry which is preliminary data.</text>
</comment>
<reference evidence="2 3" key="1">
    <citation type="journal article" date="2014" name="Mol. Plant">
        <title>Chromosome Scale Genome Assembly and Transcriptome Profiling of Nannochloropsis gaditana in Nitrogen Depletion.</title>
        <authorList>
            <person name="Corteggiani Carpinelli E."/>
            <person name="Telatin A."/>
            <person name="Vitulo N."/>
            <person name="Forcato C."/>
            <person name="D'Angelo M."/>
            <person name="Schiavon R."/>
            <person name="Vezzi A."/>
            <person name="Giacometti G.M."/>
            <person name="Morosinotto T."/>
            <person name="Valle G."/>
        </authorList>
    </citation>
    <scope>NUCLEOTIDE SEQUENCE [LARGE SCALE GENOMIC DNA]</scope>
    <source>
        <strain evidence="2 3">B-31</strain>
    </source>
</reference>
<feature type="compositionally biased region" description="Polar residues" evidence="1">
    <location>
        <begin position="34"/>
        <end position="43"/>
    </location>
</feature>
<dbReference type="AlphaFoldDB" id="W7SZY1"/>